<evidence type="ECO:0000313" key="1">
    <source>
        <dbReference type="EMBL" id="RMC07382.1"/>
    </source>
</evidence>
<keyword evidence="2" id="KW-1185">Reference proteome</keyword>
<organism evidence="1 2">
    <name type="scientific">Hirundo rustica rustica</name>
    <dbReference type="NCBI Taxonomy" id="333673"/>
    <lineage>
        <taxon>Eukaryota</taxon>
        <taxon>Metazoa</taxon>
        <taxon>Chordata</taxon>
        <taxon>Craniata</taxon>
        <taxon>Vertebrata</taxon>
        <taxon>Euteleostomi</taxon>
        <taxon>Archelosauria</taxon>
        <taxon>Archosauria</taxon>
        <taxon>Dinosauria</taxon>
        <taxon>Saurischia</taxon>
        <taxon>Theropoda</taxon>
        <taxon>Coelurosauria</taxon>
        <taxon>Aves</taxon>
        <taxon>Neognathae</taxon>
        <taxon>Neoaves</taxon>
        <taxon>Telluraves</taxon>
        <taxon>Australaves</taxon>
        <taxon>Passeriformes</taxon>
        <taxon>Sylvioidea</taxon>
        <taxon>Hirundinidae</taxon>
        <taxon>Hirundo</taxon>
    </lineage>
</organism>
<name>A0A3M0K2F3_HIRRU</name>
<reference evidence="1 2" key="1">
    <citation type="submission" date="2018-07" db="EMBL/GenBank/DDBJ databases">
        <title>A high quality draft genome assembly of the barn swallow (H. rustica rustica).</title>
        <authorList>
            <person name="Formenti G."/>
            <person name="Chiara M."/>
            <person name="Poveda L."/>
            <person name="Francoijs K.-J."/>
            <person name="Bonisoli-Alquati A."/>
            <person name="Canova L."/>
            <person name="Gianfranceschi L."/>
            <person name="Horner D.S."/>
            <person name="Saino N."/>
        </authorList>
    </citation>
    <scope>NUCLEOTIDE SEQUENCE [LARGE SCALE GENOMIC DNA]</scope>
    <source>
        <strain evidence="1">Chelidonia</strain>
        <tissue evidence="1">Blood</tissue>
    </source>
</reference>
<comment type="caution">
    <text evidence="1">The sequence shown here is derived from an EMBL/GenBank/DDBJ whole genome shotgun (WGS) entry which is preliminary data.</text>
</comment>
<accession>A0A3M0K2F3</accession>
<proteinExistence type="predicted"/>
<dbReference type="EMBL" id="QRBI01000120">
    <property type="protein sequence ID" value="RMC07382.1"/>
    <property type="molecule type" value="Genomic_DNA"/>
</dbReference>
<dbReference type="Proteomes" id="UP000269221">
    <property type="component" value="Unassembled WGS sequence"/>
</dbReference>
<protein>
    <submittedName>
        <fullName evidence="1">Uncharacterized protein</fullName>
    </submittedName>
</protein>
<dbReference type="AlphaFoldDB" id="A0A3M0K2F3"/>
<sequence length="150" mass="16738">MELLFQLWHSCRGGGTAERCKKQDWVEEWKGTVENPVTFNPFHILITEQIVRDIKLDCFTISVAKMATNLHLAHKIPPVNKHQIKVHTSTSSALPIPPEEYVTVQLGTRATGRIPPGFTYASDVKSLQLGYSFGHLLFVPHSAGISVEGF</sequence>
<evidence type="ECO:0000313" key="2">
    <source>
        <dbReference type="Proteomes" id="UP000269221"/>
    </source>
</evidence>
<gene>
    <name evidence="1" type="ORF">DUI87_16847</name>
</gene>